<keyword evidence="2" id="KW-0812">Transmembrane</keyword>
<reference evidence="3" key="2">
    <citation type="journal article" date="2021" name="Genome Biol. Evol.">
        <title>Developing a high-quality reference genome for a parasitic bivalve with doubly uniparental inheritance (Bivalvia: Unionida).</title>
        <authorList>
            <person name="Smith C.H."/>
        </authorList>
    </citation>
    <scope>NUCLEOTIDE SEQUENCE</scope>
    <source>
        <strain evidence="3">CHS0354</strain>
        <tissue evidence="3">Mantle</tissue>
    </source>
</reference>
<dbReference type="EMBL" id="JAEAOA010000396">
    <property type="protein sequence ID" value="KAK3588364.1"/>
    <property type="molecule type" value="Genomic_DNA"/>
</dbReference>
<dbReference type="InterPro" id="IPR011992">
    <property type="entry name" value="EF-hand-dom_pair"/>
</dbReference>
<proteinExistence type="predicted"/>
<gene>
    <name evidence="3" type="ORF">CHS0354_005629</name>
</gene>
<name>A0AAE0SAZ9_9BIVA</name>
<feature type="region of interest" description="Disordered" evidence="1">
    <location>
        <begin position="1"/>
        <end position="43"/>
    </location>
</feature>
<keyword evidence="2" id="KW-1133">Transmembrane helix</keyword>
<dbReference type="AlphaFoldDB" id="A0AAE0SAZ9"/>
<evidence type="ECO:0000256" key="2">
    <source>
        <dbReference type="SAM" id="Phobius"/>
    </source>
</evidence>
<evidence type="ECO:0000313" key="3">
    <source>
        <dbReference type="EMBL" id="KAK3588364.1"/>
    </source>
</evidence>
<accession>A0AAE0SAZ9</accession>
<feature type="compositionally biased region" description="Polar residues" evidence="1">
    <location>
        <begin position="25"/>
        <end position="34"/>
    </location>
</feature>
<comment type="caution">
    <text evidence="3">The sequence shown here is derived from an EMBL/GenBank/DDBJ whole genome shotgun (WGS) entry which is preliminary data.</text>
</comment>
<keyword evidence="2" id="KW-0472">Membrane</keyword>
<dbReference type="Proteomes" id="UP001195483">
    <property type="component" value="Unassembled WGS sequence"/>
</dbReference>
<evidence type="ECO:0000313" key="4">
    <source>
        <dbReference type="Proteomes" id="UP001195483"/>
    </source>
</evidence>
<feature type="transmembrane region" description="Helical" evidence="2">
    <location>
        <begin position="88"/>
        <end position="107"/>
    </location>
</feature>
<dbReference type="SUPFAM" id="SSF47473">
    <property type="entry name" value="EF-hand"/>
    <property type="match status" value="1"/>
</dbReference>
<reference evidence="3" key="1">
    <citation type="journal article" date="2021" name="Genome Biol. Evol.">
        <title>A High-Quality Reference Genome for a Parasitic Bivalve with Doubly Uniparental Inheritance (Bivalvia: Unionida).</title>
        <authorList>
            <person name="Smith C.H."/>
        </authorList>
    </citation>
    <scope>NUCLEOTIDE SEQUENCE</scope>
    <source>
        <strain evidence="3">CHS0354</strain>
    </source>
</reference>
<keyword evidence="4" id="KW-1185">Reference proteome</keyword>
<evidence type="ECO:0000256" key="1">
    <source>
        <dbReference type="SAM" id="MobiDB-lite"/>
    </source>
</evidence>
<sequence>MSPRAASQEREQEEDAPLAIKDSNEFQVKQTETASSPIMSIDSSHSPNMSIGSSHSSIISIISIGSSHSPIKPGCCTTNSSKVKKGKMFNLLAIRYIVLIVAGLTYVTGFDARIAAVWNAMNKHPTDGYGDQVEVQIYFSAMKTDPANPNGVSVDEFTRGWRADTGDNTSTCYFFFNQWDRNQNFFLDSTDLGFLFGEIDTNDDNRWDYLSEFYKYMHNLYERAPKTIFQLLL</sequence>
<reference evidence="3" key="3">
    <citation type="submission" date="2023-05" db="EMBL/GenBank/DDBJ databases">
        <authorList>
            <person name="Smith C.H."/>
        </authorList>
    </citation>
    <scope>NUCLEOTIDE SEQUENCE</scope>
    <source>
        <strain evidence="3">CHS0354</strain>
        <tissue evidence="3">Mantle</tissue>
    </source>
</reference>
<organism evidence="3 4">
    <name type="scientific">Potamilus streckersoni</name>
    <dbReference type="NCBI Taxonomy" id="2493646"/>
    <lineage>
        <taxon>Eukaryota</taxon>
        <taxon>Metazoa</taxon>
        <taxon>Spiralia</taxon>
        <taxon>Lophotrochozoa</taxon>
        <taxon>Mollusca</taxon>
        <taxon>Bivalvia</taxon>
        <taxon>Autobranchia</taxon>
        <taxon>Heteroconchia</taxon>
        <taxon>Palaeoheterodonta</taxon>
        <taxon>Unionida</taxon>
        <taxon>Unionoidea</taxon>
        <taxon>Unionidae</taxon>
        <taxon>Ambleminae</taxon>
        <taxon>Lampsilini</taxon>
        <taxon>Potamilus</taxon>
    </lineage>
</organism>
<protein>
    <submittedName>
        <fullName evidence="3">Uncharacterized protein</fullName>
    </submittedName>
</protein>